<dbReference type="Gene3D" id="3.40.630.30">
    <property type="match status" value="1"/>
</dbReference>
<sequence>MQQQNFSKFPVLNTERLVLRRLALTDANEIYQSRSDVTVAKLIGKAPFTTIDQAVSYINMIDGVINKNESIFWAISYQNAPAMIGTICLWNFDIPNATVELGYELLEAFRGKGIMAEAMVSVLEYAFDEMGVEKIIACPSGDNLPSVKLLEKMGFELSQDHFSTTHEGVPGMLTYVITAGK</sequence>
<organism evidence="2 3">
    <name type="scientific">Pedobacter jeongneungensis</name>
    <dbReference type="NCBI Taxonomy" id="947309"/>
    <lineage>
        <taxon>Bacteria</taxon>
        <taxon>Pseudomonadati</taxon>
        <taxon>Bacteroidota</taxon>
        <taxon>Sphingobacteriia</taxon>
        <taxon>Sphingobacteriales</taxon>
        <taxon>Sphingobacteriaceae</taxon>
        <taxon>Pedobacter</taxon>
    </lineage>
</organism>
<dbReference type="PROSITE" id="PS51186">
    <property type="entry name" value="GNAT"/>
    <property type="match status" value="1"/>
</dbReference>
<accession>A0ABP8B392</accession>
<dbReference type="InterPro" id="IPR016181">
    <property type="entry name" value="Acyl_CoA_acyltransferase"/>
</dbReference>
<gene>
    <name evidence="2" type="ORF">GCM10022289_03320</name>
</gene>
<evidence type="ECO:0000259" key="1">
    <source>
        <dbReference type="PROSITE" id="PS51186"/>
    </source>
</evidence>
<dbReference type="InterPro" id="IPR051531">
    <property type="entry name" value="N-acetyltransferase"/>
</dbReference>
<proteinExistence type="predicted"/>
<dbReference type="RefSeq" id="WP_344848837.1">
    <property type="nucleotide sequence ID" value="NZ_BAABBY010000001.1"/>
</dbReference>
<comment type="caution">
    <text evidence="2">The sequence shown here is derived from an EMBL/GenBank/DDBJ whole genome shotgun (WGS) entry which is preliminary data.</text>
</comment>
<reference evidence="3" key="1">
    <citation type="journal article" date="2019" name="Int. J. Syst. Evol. Microbiol.">
        <title>The Global Catalogue of Microorganisms (GCM) 10K type strain sequencing project: providing services to taxonomists for standard genome sequencing and annotation.</title>
        <authorList>
            <consortium name="The Broad Institute Genomics Platform"/>
            <consortium name="The Broad Institute Genome Sequencing Center for Infectious Disease"/>
            <person name="Wu L."/>
            <person name="Ma J."/>
        </authorList>
    </citation>
    <scope>NUCLEOTIDE SEQUENCE [LARGE SCALE GENOMIC DNA]</scope>
    <source>
        <strain evidence="3">JCM 17626</strain>
    </source>
</reference>
<feature type="domain" description="N-acetyltransferase" evidence="1">
    <location>
        <begin position="17"/>
        <end position="180"/>
    </location>
</feature>
<dbReference type="EMBL" id="BAABBY010000001">
    <property type="protein sequence ID" value="GAA4196901.1"/>
    <property type="molecule type" value="Genomic_DNA"/>
</dbReference>
<dbReference type="InterPro" id="IPR000182">
    <property type="entry name" value="GNAT_dom"/>
</dbReference>
<evidence type="ECO:0000313" key="2">
    <source>
        <dbReference type="EMBL" id="GAA4196901.1"/>
    </source>
</evidence>
<dbReference type="PANTHER" id="PTHR43792">
    <property type="entry name" value="GNAT FAMILY, PUTATIVE (AFU_ORTHOLOGUE AFUA_3G00765)-RELATED-RELATED"/>
    <property type="match status" value="1"/>
</dbReference>
<name>A0ABP8B392_9SPHI</name>
<evidence type="ECO:0000313" key="3">
    <source>
        <dbReference type="Proteomes" id="UP001501772"/>
    </source>
</evidence>
<dbReference type="Pfam" id="PF13302">
    <property type="entry name" value="Acetyltransf_3"/>
    <property type="match status" value="1"/>
</dbReference>
<protein>
    <submittedName>
        <fullName evidence="2">GNAT family N-acetyltransferase</fullName>
    </submittedName>
</protein>
<dbReference type="SUPFAM" id="SSF55729">
    <property type="entry name" value="Acyl-CoA N-acyltransferases (Nat)"/>
    <property type="match status" value="1"/>
</dbReference>
<keyword evidence="3" id="KW-1185">Reference proteome</keyword>
<dbReference type="Proteomes" id="UP001501772">
    <property type="component" value="Unassembled WGS sequence"/>
</dbReference>